<dbReference type="AlphaFoldDB" id="A0AA37WH83"/>
<name>A0AA37WH83_9ALTE</name>
<dbReference type="EMBL" id="BSOT01000005">
    <property type="protein sequence ID" value="GLR69738.1"/>
    <property type="molecule type" value="Genomic_DNA"/>
</dbReference>
<evidence type="ECO:0000313" key="2">
    <source>
        <dbReference type="Proteomes" id="UP001156601"/>
    </source>
</evidence>
<gene>
    <name evidence="1" type="ORF">GCM10007852_06460</name>
</gene>
<dbReference type="Proteomes" id="UP001156601">
    <property type="component" value="Unassembled WGS sequence"/>
</dbReference>
<proteinExistence type="predicted"/>
<organism evidence="1 2">
    <name type="scientific">Agaribacter marinus</name>
    <dbReference type="NCBI Taxonomy" id="1431249"/>
    <lineage>
        <taxon>Bacteria</taxon>
        <taxon>Pseudomonadati</taxon>
        <taxon>Pseudomonadota</taxon>
        <taxon>Gammaproteobacteria</taxon>
        <taxon>Alteromonadales</taxon>
        <taxon>Alteromonadaceae</taxon>
        <taxon>Agaribacter</taxon>
    </lineage>
</organism>
<reference evidence="1" key="1">
    <citation type="journal article" date="2014" name="Int. J. Syst. Evol. Microbiol.">
        <title>Complete genome sequence of Corynebacterium casei LMG S-19264T (=DSM 44701T), isolated from a smear-ripened cheese.</title>
        <authorList>
            <consortium name="US DOE Joint Genome Institute (JGI-PGF)"/>
            <person name="Walter F."/>
            <person name="Albersmeier A."/>
            <person name="Kalinowski J."/>
            <person name="Ruckert C."/>
        </authorList>
    </citation>
    <scope>NUCLEOTIDE SEQUENCE</scope>
    <source>
        <strain evidence="1">NBRC 110023</strain>
    </source>
</reference>
<comment type="caution">
    <text evidence="1">The sequence shown here is derived from an EMBL/GenBank/DDBJ whole genome shotgun (WGS) entry which is preliminary data.</text>
</comment>
<protein>
    <submittedName>
        <fullName evidence="1">Uncharacterized protein</fullName>
    </submittedName>
</protein>
<evidence type="ECO:0000313" key="1">
    <source>
        <dbReference type="EMBL" id="GLR69738.1"/>
    </source>
</evidence>
<reference evidence="1" key="2">
    <citation type="submission" date="2023-01" db="EMBL/GenBank/DDBJ databases">
        <title>Draft genome sequence of Agaribacter marinus strain NBRC 110023.</title>
        <authorList>
            <person name="Sun Q."/>
            <person name="Mori K."/>
        </authorList>
    </citation>
    <scope>NUCLEOTIDE SEQUENCE</scope>
    <source>
        <strain evidence="1">NBRC 110023</strain>
    </source>
</reference>
<sequence>MRPVGKTMILVCALMPLLLYWQGIFTEKDDTERTYFKQNGATDFKTLTANSIESGPNHELALVQELQILKMHNALRMVNTAHIYNDQAESRNISNDAIANGQANVKMQMSAWEVEYHSQNNHL</sequence>
<accession>A0AA37WH83</accession>
<keyword evidence="2" id="KW-1185">Reference proteome</keyword>